<dbReference type="EMBL" id="UINC01107347">
    <property type="protein sequence ID" value="SVC72654.1"/>
    <property type="molecule type" value="Genomic_DNA"/>
</dbReference>
<gene>
    <name evidence="1" type="ORF">METZ01_LOCUS325508</name>
</gene>
<organism evidence="1">
    <name type="scientific">marine metagenome</name>
    <dbReference type="NCBI Taxonomy" id="408172"/>
    <lineage>
        <taxon>unclassified sequences</taxon>
        <taxon>metagenomes</taxon>
        <taxon>ecological metagenomes</taxon>
    </lineage>
</organism>
<dbReference type="AlphaFoldDB" id="A0A382PGZ0"/>
<evidence type="ECO:0000313" key="1">
    <source>
        <dbReference type="EMBL" id="SVC72654.1"/>
    </source>
</evidence>
<feature type="non-terminal residue" evidence="1">
    <location>
        <position position="1"/>
    </location>
</feature>
<proteinExistence type="predicted"/>
<accession>A0A382PGZ0</accession>
<protein>
    <submittedName>
        <fullName evidence="1">Uncharacterized protein</fullName>
    </submittedName>
</protein>
<name>A0A382PGZ0_9ZZZZ</name>
<sequence length="220" mass="25014">RYGYSQSLEYSVHPLLLFVMPNVSIKTSRGDVLGWTSASRHGLVYPTPLLNMVAKEGIFGIISPDFQMPPMLGVSNDWLMTKSLGDFATTIRGGVDLGLVFGDLDKRSTIDLPLVYHRLGIYYNGWGLDFGVDVQKTLSETFSILTDVDLRLLPGLEGSFSIEHKLLLSWYKSEKFRVLSGYKFIYGEFPYGLDMRILPYVPKMEKWVPMIELQWSGKKR</sequence>
<reference evidence="1" key="1">
    <citation type="submission" date="2018-05" db="EMBL/GenBank/DDBJ databases">
        <authorList>
            <person name="Lanie J.A."/>
            <person name="Ng W.-L."/>
            <person name="Kazmierczak K.M."/>
            <person name="Andrzejewski T.M."/>
            <person name="Davidsen T.M."/>
            <person name="Wayne K.J."/>
            <person name="Tettelin H."/>
            <person name="Glass J.I."/>
            <person name="Rusch D."/>
            <person name="Podicherti R."/>
            <person name="Tsui H.-C.T."/>
            <person name="Winkler M.E."/>
        </authorList>
    </citation>
    <scope>NUCLEOTIDE SEQUENCE</scope>
</reference>